<keyword evidence="1" id="KW-1133">Transmembrane helix</keyword>
<evidence type="ECO:0000313" key="2">
    <source>
        <dbReference type="EMBL" id="CAB5223023.1"/>
    </source>
</evidence>
<protein>
    <submittedName>
        <fullName evidence="2">Holin of 3TMs, for gene-transfer release</fullName>
    </submittedName>
</protein>
<sequence length="137" mass="15267">MPFGLDALLGIGGKLIDKLIPDPEQKAKAQLELAKMAQDGELAKMANETKLYELEQDNLTERLKSDMASDSWLSKNIRPLTLVYILVAYMALAILDAALVDIADSFVELLGQWGMLVMSFYFGGRTLEKIIDMRAKK</sequence>
<dbReference type="InterPro" id="IPR021497">
    <property type="entry name" value="GTA_holin_3TM"/>
</dbReference>
<dbReference type="Pfam" id="PF11351">
    <property type="entry name" value="GTA_holin_3TM"/>
    <property type="match status" value="1"/>
</dbReference>
<evidence type="ECO:0000256" key="1">
    <source>
        <dbReference type="SAM" id="Phobius"/>
    </source>
</evidence>
<feature type="transmembrane region" description="Helical" evidence="1">
    <location>
        <begin position="109"/>
        <end position="127"/>
    </location>
</feature>
<gene>
    <name evidence="2" type="ORF">UFOVP370_49</name>
</gene>
<reference evidence="2" key="1">
    <citation type="submission" date="2020-05" db="EMBL/GenBank/DDBJ databases">
        <authorList>
            <person name="Chiriac C."/>
            <person name="Salcher M."/>
            <person name="Ghai R."/>
            <person name="Kavagutti S V."/>
        </authorList>
    </citation>
    <scope>NUCLEOTIDE SEQUENCE</scope>
</reference>
<name>A0A6J7X6Z5_9CAUD</name>
<organism evidence="2">
    <name type="scientific">uncultured Caudovirales phage</name>
    <dbReference type="NCBI Taxonomy" id="2100421"/>
    <lineage>
        <taxon>Viruses</taxon>
        <taxon>Duplodnaviria</taxon>
        <taxon>Heunggongvirae</taxon>
        <taxon>Uroviricota</taxon>
        <taxon>Caudoviricetes</taxon>
        <taxon>Peduoviridae</taxon>
        <taxon>Maltschvirus</taxon>
        <taxon>Maltschvirus maltsch</taxon>
    </lineage>
</organism>
<keyword evidence="1" id="KW-0812">Transmembrane</keyword>
<accession>A0A6J7X6Z5</accession>
<proteinExistence type="predicted"/>
<dbReference type="EMBL" id="LR798311">
    <property type="protein sequence ID" value="CAB5223023.1"/>
    <property type="molecule type" value="Genomic_DNA"/>
</dbReference>
<keyword evidence="1" id="KW-0472">Membrane</keyword>
<feature type="transmembrane region" description="Helical" evidence="1">
    <location>
        <begin position="82"/>
        <end position="103"/>
    </location>
</feature>